<dbReference type="Proteomes" id="UP000000683">
    <property type="component" value="Chromosome"/>
</dbReference>
<evidence type="ECO:0000313" key="1">
    <source>
        <dbReference type="EMBL" id="AEF02985.1"/>
    </source>
</evidence>
<dbReference type="AlphaFoldDB" id="F5Z7E2"/>
<dbReference type="HOGENOM" id="CLU_2462309_0_0_6"/>
<gene>
    <name evidence="1" type="ordered locus">ambt_07260</name>
</gene>
<organism evidence="1 2">
    <name type="scientific">Alteromonas naphthalenivorans</name>
    <dbReference type="NCBI Taxonomy" id="715451"/>
    <lineage>
        <taxon>Bacteria</taxon>
        <taxon>Pseudomonadati</taxon>
        <taxon>Pseudomonadota</taxon>
        <taxon>Gammaproteobacteria</taxon>
        <taxon>Alteromonadales</taxon>
        <taxon>Alteromonadaceae</taxon>
        <taxon>Alteromonas/Salinimonas group</taxon>
        <taxon>Alteromonas</taxon>
    </lineage>
</organism>
<accession>F5Z7E2</accession>
<keyword evidence="2" id="KW-1185">Reference proteome</keyword>
<name>F5Z7E2_ALTNA</name>
<protein>
    <submittedName>
        <fullName evidence="1">Uncharacterized protein</fullName>
    </submittedName>
</protein>
<dbReference type="EMBL" id="CP002339">
    <property type="protein sequence ID" value="AEF02985.1"/>
    <property type="molecule type" value="Genomic_DNA"/>
</dbReference>
<dbReference type="KEGG" id="alt:ambt_07260"/>
<reference evidence="1 2" key="1">
    <citation type="journal article" date="2011" name="J. Bacteriol.">
        <title>Complete genome sequence of the polycyclic aromatic hydrocarbon-degrading bacterium Alteromonas sp. strain SN2.</title>
        <authorList>
            <person name="Jin H.M."/>
            <person name="Jeong H."/>
            <person name="Moon E.J."/>
            <person name="Math R.K."/>
            <person name="Lee K."/>
            <person name="Kim H.J."/>
            <person name="Jeon C.O."/>
            <person name="Oh T.K."/>
            <person name="Kim J.F."/>
        </authorList>
    </citation>
    <scope>NUCLEOTIDE SEQUENCE [LARGE SCALE GENOMIC DNA]</scope>
    <source>
        <strain evidence="2">JCM 17741 / KACC 18427 / KCTC 11700BP / SN2</strain>
    </source>
</reference>
<evidence type="ECO:0000313" key="2">
    <source>
        <dbReference type="Proteomes" id="UP000000683"/>
    </source>
</evidence>
<proteinExistence type="predicted"/>
<sequence length="88" mass="9923">MALLHALKSLSTSCFSLGLNAKSYCATTLLKFATNQFGGDQDRHNQLLSLGYVLKSTNFSYKFEWRTAPFAVYLSVKANYKKLVFSKK</sequence>